<accession>A0A4R3USM7</accession>
<keyword evidence="1" id="KW-0812">Transmembrane</keyword>
<feature type="transmembrane region" description="Helical" evidence="1">
    <location>
        <begin position="107"/>
        <end position="129"/>
    </location>
</feature>
<feature type="transmembrane region" description="Helical" evidence="1">
    <location>
        <begin position="186"/>
        <end position="204"/>
    </location>
</feature>
<feature type="transmembrane region" description="Helical" evidence="1">
    <location>
        <begin position="266"/>
        <end position="290"/>
    </location>
</feature>
<feature type="transmembrane region" description="Helical" evidence="1">
    <location>
        <begin position="79"/>
        <end position="101"/>
    </location>
</feature>
<name>A0A4R3USM7_9BURK</name>
<dbReference type="InterPro" id="IPR021296">
    <property type="entry name" value="DUF2868"/>
</dbReference>
<dbReference type="Proteomes" id="UP000294692">
    <property type="component" value="Unassembled WGS sequence"/>
</dbReference>
<evidence type="ECO:0000313" key="2">
    <source>
        <dbReference type="EMBL" id="TCU93891.1"/>
    </source>
</evidence>
<evidence type="ECO:0000313" key="3">
    <source>
        <dbReference type="Proteomes" id="UP000294692"/>
    </source>
</evidence>
<dbReference type="Pfam" id="PF11067">
    <property type="entry name" value="DUF2868"/>
    <property type="match status" value="1"/>
</dbReference>
<dbReference type="AlphaFoldDB" id="A0A4R3USM7"/>
<protein>
    <submittedName>
        <fullName evidence="2">Uncharacterized protein DUF2868</fullName>
    </submittedName>
</protein>
<proteinExistence type="predicted"/>
<organism evidence="2 3">
    <name type="scientific">Paracandidimonas soli</name>
    <dbReference type="NCBI Taxonomy" id="1917182"/>
    <lineage>
        <taxon>Bacteria</taxon>
        <taxon>Pseudomonadati</taxon>
        <taxon>Pseudomonadota</taxon>
        <taxon>Betaproteobacteria</taxon>
        <taxon>Burkholderiales</taxon>
        <taxon>Alcaligenaceae</taxon>
        <taxon>Paracandidimonas</taxon>
    </lineage>
</organism>
<comment type="caution">
    <text evidence="2">The sequence shown here is derived from an EMBL/GenBank/DDBJ whole genome shotgun (WGS) entry which is preliminary data.</text>
</comment>
<evidence type="ECO:0000256" key="1">
    <source>
        <dbReference type="SAM" id="Phobius"/>
    </source>
</evidence>
<gene>
    <name evidence="2" type="ORF">EV686_11058</name>
</gene>
<keyword evidence="1" id="KW-1133">Transmembrane helix</keyword>
<keyword evidence="3" id="KW-1185">Reference proteome</keyword>
<dbReference type="RefSeq" id="WP_377747823.1">
    <property type="nucleotide sequence ID" value="NZ_JBHRVM010000001.1"/>
</dbReference>
<keyword evidence="1" id="KW-0472">Membrane</keyword>
<sequence length="486" mass="52153">MRQPPSPTGGAGSLTDLWTAETIRLREALWGPLEDSAEVRQARAEGHGFVQRLLLRARLLARRESLDKVLRQWQRVARLALLAMLAAAALAGIGTALSALGDGARSINLNIALATTLGIHSFTLLLWLFSLAIGRGQGGAWLGEAWLWLTRKLARGPDAALAPTALVSLLGRNSSLRWGLGSISHLLWLVLLISMLLALTALLATRSHTFHWETTILPDEAFVSLTGILGWLPSQLGFQMPTESMIRASRNAGSAPAYVHALWTSWLIGCIVTYGLLPRLLAFIVSILLARLNLSSLTLDDALPSYADLRYRLMPSSERTGIDSPLAPEFLPSTASSPNALSMAVASAIVGIELAPDTPWPPAPLASCTDLGIIDTRAQRHHVLDHLQKHRAEKLLIVCDARQTPDRGTIALIADLAGLAQQPAVALIGPRTDALPAGNASSASQAAPRQRQWRQKLTAAGFTDAQIHDAPQAAADWLNADAKEPA</sequence>
<reference evidence="2 3" key="1">
    <citation type="submission" date="2019-03" db="EMBL/GenBank/DDBJ databases">
        <title>Genomic Encyclopedia of Type Strains, Phase IV (KMG-IV): sequencing the most valuable type-strain genomes for metagenomic binning, comparative biology and taxonomic classification.</title>
        <authorList>
            <person name="Goeker M."/>
        </authorList>
    </citation>
    <scope>NUCLEOTIDE SEQUENCE [LARGE SCALE GENOMIC DNA]</scope>
    <source>
        <strain evidence="2 3">DSM 100048</strain>
    </source>
</reference>
<dbReference type="EMBL" id="SMBX01000010">
    <property type="protein sequence ID" value="TCU93891.1"/>
    <property type="molecule type" value="Genomic_DNA"/>
</dbReference>